<dbReference type="InterPro" id="IPR002761">
    <property type="entry name" value="Diphthami_syn_dom"/>
</dbReference>
<dbReference type="InterPro" id="IPR030662">
    <property type="entry name" value="DPH6/MJ0570"/>
</dbReference>
<dbReference type="GO" id="GO:0017178">
    <property type="term" value="F:diphthine-ammonia ligase activity"/>
    <property type="evidence" value="ECO:0007669"/>
    <property type="project" value="TreeGrafter"/>
</dbReference>
<dbReference type="PANTHER" id="PTHR12196">
    <property type="entry name" value="DOMAIN OF UNKNOWN FUNCTION 71 DUF71 -CONTAINING PROTEIN"/>
    <property type="match status" value="1"/>
</dbReference>
<name>A0A344UD79_9NEIS</name>
<dbReference type="KEGG" id="chrb:DK843_02190"/>
<proteinExistence type="predicted"/>
<dbReference type="EMBL" id="CP029554">
    <property type="protein sequence ID" value="AXE33227.1"/>
    <property type="molecule type" value="Genomic_DNA"/>
</dbReference>
<accession>A0A344UD79</accession>
<dbReference type="SUPFAM" id="SSF52402">
    <property type="entry name" value="Adenine nucleotide alpha hydrolases-like"/>
    <property type="match status" value="1"/>
</dbReference>
<dbReference type="PANTHER" id="PTHR12196:SF2">
    <property type="entry name" value="DIPHTHINE--AMMONIA LIGASE"/>
    <property type="match status" value="1"/>
</dbReference>
<dbReference type="InterPro" id="IPR014729">
    <property type="entry name" value="Rossmann-like_a/b/a_fold"/>
</dbReference>
<dbReference type="AlphaFoldDB" id="A0A344UD79"/>
<dbReference type="Proteomes" id="UP000252038">
    <property type="component" value="Chromosome"/>
</dbReference>
<feature type="domain" description="Diphthamide synthase" evidence="1">
    <location>
        <begin position="9"/>
        <end position="210"/>
    </location>
</feature>
<evidence type="ECO:0000313" key="3">
    <source>
        <dbReference type="Proteomes" id="UP000252038"/>
    </source>
</evidence>
<gene>
    <name evidence="2" type="ORF">DK843_02190</name>
</gene>
<sequence>MILRDLPVLASWSGGKDSCLALWRAAQAGAKPQALLTMLDEAGDRSRSHGVRPEVLALQAQALGLPQRLGKASWNDYREVFIEQLRAAAADGIQAAVFGDIDLDAHREWEEGVCAEAGLAAVLPLWGERRADLAREFVDAGFVARIVMVNTALVDEKWLGRTFNRQLIKDMLAEGVDPCGEAGEFHTLVMDGPLFDKPLALRDGEAAKLGEYRALDLLPA</sequence>
<dbReference type="Gene3D" id="3.40.50.620">
    <property type="entry name" value="HUPs"/>
    <property type="match status" value="1"/>
</dbReference>
<evidence type="ECO:0000259" key="1">
    <source>
        <dbReference type="Pfam" id="PF01902"/>
    </source>
</evidence>
<organism evidence="2 3">
    <name type="scientific">Chromobacterium phragmitis</name>
    <dbReference type="NCBI Taxonomy" id="2202141"/>
    <lineage>
        <taxon>Bacteria</taxon>
        <taxon>Pseudomonadati</taxon>
        <taxon>Pseudomonadota</taxon>
        <taxon>Betaproteobacteria</taxon>
        <taxon>Neisseriales</taxon>
        <taxon>Chromobacteriaceae</taxon>
        <taxon>Chromobacterium</taxon>
    </lineage>
</organism>
<dbReference type="RefSeq" id="WP_114072409.1">
    <property type="nucleotide sequence ID" value="NZ_CP029554.1"/>
</dbReference>
<dbReference type="CDD" id="cd01994">
    <property type="entry name" value="AANH_PF0828-like"/>
    <property type="match status" value="1"/>
</dbReference>
<dbReference type="Pfam" id="PF01902">
    <property type="entry name" value="Diphthami_syn_2"/>
    <property type="match status" value="1"/>
</dbReference>
<keyword evidence="2" id="KW-0436">Ligase</keyword>
<dbReference type="PIRSF" id="PIRSF039123">
    <property type="entry name" value="Diphthamide_synthase"/>
    <property type="match status" value="1"/>
</dbReference>
<dbReference type="NCBIfam" id="TIGR00290">
    <property type="entry name" value="MJ0570_dom"/>
    <property type="match status" value="1"/>
</dbReference>
<dbReference type="GO" id="GO:0017183">
    <property type="term" value="P:protein histidyl modification to diphthamide"/>
    <property type="evidence" value="ECO:0007669"/>
    <property type="project" value="TreeGrafter"/>
</dbReference>
<evidence type="ECO:0000313" key="2">
    <source>
        <dbReference type="EMBL" id="AXE33227.1"/>
    </source>
</evidence>
<reference evidence="2 3" key="1">
    <citation type="submission" date="2018-05" db="EMBL/GenBank/DDBJ databases">
        <title>Genome sequencing, assembly and analysis of the novel insecticidal bacterium, Chromobacterium phragmitis.</title>
        <authorList>
            <person name="Sparks M.E."/>
            <person name="Blackburn M.B."/>
            <person name="Gundersen-Rindal D.E."/>
        </authorList>
    </citation>
    <scope>NUCLEOTIDE SEQUENCE [LARGE SCALE GENOMIC DNA]</scope>
    <source>
        <strain evidence="2">IIBBL 274-1</strain>
    </source>
</reference>
<protein>
    <submittedName>
        <fullName evidence="2">Diphthine--ammonia ligase</fullName>
    </submittedName>
</protein>
<dbReference type="Gene3D" id="3.90.1490.10">
    <property type="entry name" value="putative n-type atp pyrophosphatase, domain 2"/>
    <property type="match status" value="1"/>
</dbReference>